<dbReference type="AlphaFoldDB" id="A0A1Y1N2G3"/>
<keyword evidence="3 4" id="KW-0808">Transferase</keyword>
<dbReference type="InterPro" id="IPR002213">
    <property type="entry name" value="UDP_glucos_trans"/>
</dbReference>
<feature type="chain" id="PRO_5011813441" description="UDP-glucuronosyltransferase" evidence="5">
    <location>
        <begin position="20"/>
        <end position="516"/>
    </location>
</feature>
<dbReference type="FunFam" id="3.40.50.2000:FF:000050">
    <property type="entry name" value="UDP-glucuronosyltransferase"/>
    <property type="match status" value="1"/>
</dbReference>
<keyword evidence="5" id="KW-0812">Transmembrane</keyword>
<dbReference type="PANTHER" id="PTHR48043">
    <property type="entry name" value="EG:EG0003.4 PROTEIN-RELATED"/>
    <property type="match status" value="1"/>
</dbReference>
<comment type="catalytic activity">
    <reaction evidence="5">
        <text>glucuronate acceptor + UDP-alpha-D-glucuronate = acceptor beta-D-glucuronoside + UDP + H(+)</text>
        <dbReference type="Rhea" id="RHEA:21032"/>
        <dbReference type="ChEBI" id="CHEBI:15378"/>
        <dbReference type="ChEBI" id="CHEBI:58052"/>
        <dbReference type="ChEBI" id="CHEBI:58223"/>
        <dbReference type="ChEBI" id="CHEBI:132367"/>
        <dbReference type="ChEBI" id="CHEBI:132368"/>
        <dbReference type="EC" id="2.4.1.17"/>
    </reaction>
</comment>
<sequence length="516" mass="58701">MSSVSAILVLVLLVNSAFGAKILGIFHAFAYSHQQLGNKILYELAARGHQVTAIIPAPFVPKTPIKNYKPVTFELPDFVHDKLDLYKESERGVLSKFIFMDVIGVVFTEMVFNQTTVQELLKSNEQFDMVIMEQFINEAFKGFCYHYKAHCVVVSTIGTSRWTDFQMGNPINPAYMPDILLSYSSNMNFYQRLINSLTFLLGTIHFFLSSLPKQNEIMQKYIPGAPHLNELYYNSSLMLLNSHTSINPAVPLVPNMIEIGGFHVSSPKQLPKDLQEYLDEAKDGAIYFSMGSNLKGKDMNEDVRNAILKVFSKLKHKVLWKWEADVLPNQPKNVRLGKWFPQQDILAHPNIKLFITHGGYLSTTEAIYHGVPIVGIPVFGDQEMNVATAEIDGYGKGVSYKTLTEESFGNAVNEVLRNPKYSENVKRRSRIMHDQPMKPLDKAMYWIEYVLRHNGAPHLRTAALNLRWFQVLCLDVILFAAITMFVTTFAVYKVIVITCRSRSTKLKLKKPTKKKN</sequence>
<dbReference type="Gene3D" id="3.40.50.2000">
    <property type="entry name" value="Glycogen Phosphorylase B"/>
    <property type="match status" value="1"/>
</dbReference>
<dbReference type="InterPro" id="IPR035595">
    <property type="entry name" value="UDP_glycos_trans_CS"/>
</dbReference>
<comment type="similarity">
    <text evidence="1 4">Belongs to the UDP-glycosyltransferase family.</text>
</comment>
<dbReference type="Pfam" id="PF00201">
    <property type="entry name" value="UDPGT"/>
    <property type="match status" value="1"/>
</dbReference>
<proteinExistence type="inferred from homology"/>
<keyword evidence="5" id="KW-1133">Transmembrane helix</keyword>
<feature type="transmembrane region" description="Helical" evidence="5">
    <location>
        <begin position="468"/>
        <end position="492"/>
    </location>
</feature>
<dbReference type="RefSeq" id="XP_031351876.1">
    <property type="nucleotide sequence ID" value="XM_031496016.1"/>
</dbReference>
<dbReference type="EMBL" id="GEZM01017161">
    <property type="protein sequence ID" value="JAV90865.1"/>
    <property type="molecule type" value="Transcribed_RNA"/>
</dbReference>
<dbReference type="EC" id="2.4.1.17" evidence="5"/>
<dbReference type="PROSITE" id="PS00375">
    <property type="entry name" value="UDPGT"/>
    <property type="match status" value="1"/>
</dbReference>
<protein>
    <recommendedName>
        <fullName evidence="5">UDP-glucuronosyltransferase</fullName>
        <ecNumber evidence="5">2.4.1.17</ecNumber>
    </recommendedName>
</protein>
<keyword evidence="5" id="KW-0732">Signal</keyword>
<dbReference type="InterPro" id="IPR050271">
    <property type="entry name" value="UDP-glycosyltransferase"/>
</dbReference>
<comment type="subcellular location">
    <subcellularLocation>
        <location evidence="5">Membrane</location>
        <topology evidence="5">Single-pass membrane protein</topology>
    </subcellularLocation>
</comment>
<reference evidence="6" key="1">
    <citation type="journal article" date="2016" name="Sci. Rep.">
        <title>Molecular characterization of firefly nuptial gifts: a multi-omics approach sheds light on postcopulatory sexual selection.</title>
        <authorList>
            <person name="Al-Wathiqui N."/>
            <person name="Fallon T.R."/>
            <person name="South A."/>
            <person name="Weng J.K."/>
            <person name="Lewis S.M."/>
        </authorList>
    </citation>
    <scope>NUCLEOTIDE SEQUENCE</scope>
</reference>
<dbReference type="SUPFAM" id="SSF53756">
    <property type="entry name" value="UDP-Glycosyltransferase/glycogen phosphorylase"/>
    <property type="match status" value="1"/>
</dbReference>
<dbReference type="GO" id="GO:0016020">
    <property type="term" value="C:membrane"/>
    <property type="evidence" value="ECO:0007669"/>
    <property type="project" value="UniProtKB-SubCell"/>
</dbReference>
<evidence type="ECO:0000256" key="5">
    <source>
        <dbReference type="RuleBase" id="RU362059"/>
    </source>
</evidence>
<keyword evidence="2 4" id="KW-0328">Glycosyltransferase</keyword>
<dbReference type="CDD" id="cd03784">
    <property type="entry name" value="GT1_Gtf-like"/>
    <property type="match status" value="1"/>
</dbReference>
<organism evidence="6">
    <name type="scientific">Photinus pyralis</name>
    <name type="common">Common eastern firefly</name>
    <name type="synonym">Lampyris pyralis</name>
    <dbReference type="NCBI Taxonomy" id="7054"/>
    <lineage>
        <taxon>Eukaryota</taxon>
        <taxon>Metazoa</taxon>
        <taxon>Ecdysozoa</taxon>
        <taxon>Arthropoda</taxon>
        <taxon>Hexapoda</taxon>
        <taxon>Insecta</taxon>
        <taxon>Pterygota</taxon>
        <taxon>Neoptera</taxon>
        <taxon>Endopterygota</taxon>
        <taxon>Coleoptera</taxon>
        <taxon>Polyphaga</taxon>
        <taxon>Elateriformia</taxon>
        <taxon>Elateroidea</taxon>
        <taxon>Lampyridae</taxon>
        <taxon>Lampyrinae</taxon>
        <taxon>Photinus</taxon>
    </lineage>
</organism>
<evidence type="ECO:0000256" key="3">
    <source>
        <dbReference type="ARBA" id="ARBA00022679"/>
    </source>
</evidence>
<evidence type="ECO:0000313" key="6">
    <source>
        <dbReference type="EMBL" id="JAV90865.1"/>
    </source>
</evidence>
<evidence type="ECO:0000256" key="4">
    <source>
        <dbReference type="RuleBase" id="RU003718"/>
    </source>
</evidence>
<keyword evidence="5" id="KW-0472">Membrane</keyword>
<dbReference type="KEGG" id="ppyr:116177135"/>
<dbReference type="GeneID" id="116177135"/>
<dbReference type="PANTHER" id="PTHR48043:SF159">
    <property type="entry name" value="EG:EG0003.4 PROTEIN-RELATED"/>
    <property type="match status" value="1"/>
</dbReference>
<feature type="signal peptide" evidence="5">
    <location>
        <begin position="1"/>
        <end position="19"/>
    </location>
</feature>
<name>A0A1Y1N2G3_PHOPY</name>
<dbReference type="GO" id="GO:0015020">
    <property type="term" value="F:glucuronosyltransferase activity"/>
    <property type="evidence" value="ECO:0007669"/>
    <property type="project" value="UniProtKB-EC"/>
</dbReference>
<evidence type="ECO:0000256" key="2">
    <source>
        <dbReference type="ARBA" id="ARBA00022676"/>
    </source>
</evidence>
<evidence type="ECO:0000256" key="1">
    <source>
        <dbReference type="ARBA" id="ARBA00009995"/>
    </source>
</evidence>
<dbReference type="OrthoDB" id="5835829at2759"/>
<accession>A0A1Y1N2G3</accession>